<feature type="region of interest" description="Disordered" evidence="5">
    <location>
        <begin position="1158"/>
        <end position="1191"/>
    </location>
</feature>
<dbReference type="PANTHER" id="PTHR11200">
    <property type="entry name" value="INOSITOL 5-PHOSPHATASE"/>
    <property type="match status" value="1"/>
</dbReference>
<dbReference type="GO" id="GO:0046856">
    <property type="term" value="P:phosphatidylinositol dephosphorylation"/>
    <property type="evidence" value="ECO:0007669"/>
    <property type="project" value="InterPro"/>
</dbReference>
<sequence length="1191" mass="132529">MTNDEKQTMAVARLLLRPTETCQFISTFVFIIKRTGQMAGFLQAVLPIYFDFRISVAQTKAVDKDDKQSIQDSKNDFTLKLFCDHTEVIVHTDDLETLQGLLRELRRSHLIAQDDNFYAGGSSHHWVQYYTTEEDQKVPDGEHGSVLTMDEFITSSSNPLSMYFLQPEEDQPTLPFSPPRLELGVVKESWIEREMRARERSFTEHGFMHAFVGTWNVNGKNATEKLDAWLKVDGEHQPEIYVLWYRNGANFFCCSFQELDLSAEAYIVLDGSKEEEWTRAIAESLGNGYQKVMSKQLVGLLIVMYAAADHTKYIREVTAHSAGVGIMGMLGNKGGVSIRIRYKDSYLCFVGSHLAADTSQVDRRNQDYQEICRRITFPSTSSYDITKSPAGNAALAASTKMVSIFDCDHTIWAGDLNYRIGLPEEQVKHYLKTHDYDALLKHDQLSSQRSLLKAFSEFEEHAIAFPPTYKYDVGTNIWDSSEKRRVPSYTDRILWRSKDPEKDSVKPLYYKSHMDLLLSDHKPVSALFKLKVKTLLQDKQLEVHQAIVRDLDRYENECLPDATLSTSNIVFDEVRYLEPKKTSLTLKNTGTFPAQYRFKPKLQDERFCRPWIWANPPRGMIMPGESARIHLTAMADNESAPMLNMGKETMEDILILHLEHGKDYFITVSGSYIRTCFGNSLEWLSRLDRPIRLWTPDEDDEDENDEDDSSTLFDPQNTLGTKSSISSMKDSAKSTGNDSLADSAKHVKNVRSLDSLSEKETLQRRTSIAASINGVQSMQLSDEKRVPAKKQKPMRQQSLPKDLWRIVDFIYKHGFSVDNLFLLSGDQSTMTYIRECLDTGDEFDLTRLLDKPPQSAHAHTESEKPTSTKDDHQTTSKQHKKNKHKNKGMDASKEEDDKKEDVRDESDPRPTPGSSKTLSSRGSSSDLKPQIARPVSIMNGIPPKAATFGLGENRGIHSMAEVLLRFLESLHEPVVPTEMYYRALEIAGHQQAAYGLLDLMPPVHVNVFVYITSFLRELILVGGSHHGEASSLSAAGTASASTALSSGTSGSSSSGLGSGDAAQGGPGGSQGSTGTGPNNSGGAARVLQSSSASIYNASDAVSISGRGKKEDEDYRIAKLAAVFSSVMLRPPPGAEQLSDVEALRRKTFLMQFLQEPVEEEGAGGSAGTLSGVGAPSSAASAAVGAHEESDQ</sequence>
<feature type="compositionally biased region" description="Basic and acidic residues" evidence="5">
    <location>
        <begin position="858"/>
        <end position="874"/>
    </location>
</feature>
<evidence type="ECO:0000256" key="3">
    <source>
        <dbReference type="ARBA" id="ARBA00022753"/>
    </source>
</evidence>
<evidence type="ECO:0000313" key="9">
    <source>
        <dbReference type="Proteomes" id="UP000717515"/>
    </source>
</evidence>
<evidence type="ECO:0000256" key="2">
    <source>
        <dbReference type="ARBA" id="ARBA00004580"/>
    </source>
</evidence>
<dbReference type="SMART" id="SM00128">
    <property type="entry name" value="IPPc"/>
    <property type="match status" value="1"/>
</dbReference>
<evidence type="ECO:0000256" key="4">
    <source>
        <dbReference type="ARBA" id="ARBA00023329"/>
    </source>
</evidence>
<dbReference type="FunFam" id="2.60.40.10:FF:000132">
    <property type="entry name" value="Inositol polyphosphate 5-phosphatase OCRL-1 isoform b"/>
    <property type="match status" value="1"/>
</dbReference>
<accession>A0A9P8CYX5</accession>
<feature type="domain" description="Inositol polyphosphate-related phosphatase" evidence="6">
    <location>
        <begin position="211"/>
        <end position="536"/>
    </location>
</feature>
<evidence type="ECO:0000259" key="7">
    <source>
        <dbReference type="SMART" id="SM00324"/>
    </source>
</evidence>
<feature type="compositionally biased region" description="Low complexity" evidence="5">
    <location>
        <begin position="914"/>
        <end position="925"/>
    </location>
</feature>
<proteinExistence type="predicted"/>
<dbReference type="Pfam" id="PF21310">
    <property type="entry name" value="OCRL-like_ASH"/>
    <property type="match status" value="1"/>
</dbReference>
<feature type="domain" description="Rho-GAP" evidence="7">
    <location>
        <begin position="797"/>
        <end position="1158"/>
    </location>
</feature>
<gene>
    <name evidence="8" type="ORF">KVV02_005191</name>
</gene>
<name>A0A9P8CYX5_MORAP</name>
<dbReference type="InterPro" id="IPR008936">
    <property type="entry name" value="Rho_GTPase_activation_prot"/>
</dbReference>
<dbReference type="AlphaFoldDB" id="A0A9P8CYX5"/>
<dbReference type="InterPro" id="IPR048869">
    <property type="entry name" value="OCRL-1_2_ASH"/>
</dbReference>
<reference evidence="8" key="1">
    <citation type="submission" date="2021-07" db="EMBL/GenBank/DDBJ databases">
        <title>Draft genome of Mortierella alpina, strain LL118, isolated from an aspen leaf litter sample.</title>
        <authorList>
            <person name="Yang S."/>
            <person name="Vinatzer B.A."/>
        </authorList>
    </citation>
    <scope>NUCLEOTIDE SEQUENCE</scope>
    <source>
        <strain evidence="8">LL118</strain>
    </source>
</reference>
<evidence type="ECO:0008006" key="10">
    <source>
        <dbReference type="Google" id="ProtNLM"/>
    </source>
</evidence>
<dbReference type="Gene3D" id="3.60.10.10">
    <property type="entry name" value="Endonuclease/exonuclease/phosphatase"/>
    <property type="match status" value="1"/>
</dbReference>
<dbReference type="Gene3D" id="1.10.555.10">
    <property type="entry name" value="Rho GTPase activation protein"/>
    <property type="match status" value="2"/>
</dbReference>
<dbReference type="Pfam" id="PF22669">
    <property type="entry name" value="Exo_endo_phos2"/>
    <property type="match status" value="1"/>
</dbReference>
<feature type="compositionally biased region" description="Low complexity" evidence="5">
    <location>
        <begin position="1041"/>
        <end position="1055"/>
    </location>
</feature>
<dbReference type="InterPro" id="IPR046985">
    <property type="entry name" value="IP5"/>
</dbReference>
<dbReference type="GO" id="GO:0031901">
    <property type="term" value="C:early endosome membrane"/>
    <property type="evidence" value="ECO:0007669"/>
    <property type="project" value="UniProtKB-SubCell"/>
</dbReference>
<feature type="region of interest" description="Disordered" evidence="5">
    <location>
        <begin position="852"/>
        <end position="938"/>
    </location>
</feature>
<dbReference type="SUPFAM" id="SSF56219">
    <property type="entry name" value="DNase I-like"/>
    <property type="match status" value="1"/>
</dbReference>
<feature type="compositionally biased region" description="Basic residues" evidence="5">
    <location>
        <begin position="877"/>
        <end position="886"/>
    </location>
</feature>
<feature type="compositionally biased region" description="Polar residues" evidence="5">
    <location>
        <begin position="710"/>
        <end position="721"/>
    </location>
</feature>
<dbReference type="InterPro" id="IPR000300">
    <property type="entry name" value="IPPc"/>
</dbReference>
<feature type="compositionally biased region" description="Acidic residues" evidence="5">
    <location>
        <begin position="696"/>
        <end position="709"/>
    </location>
</feature>
<keyword evidence="4" id="KW-0968">Cytoplasmic vesicle</keyword>
<feature type="compositionally biased region" description="Low complexity" evidence="5">
    <location>
        <begin position="1075"/>
        <end position="1084"/>
    </location>
</feature>
<dbReference type="PANTHER" id="PTHR11200:SF300">
    <property type="entry name" value="TYPE II INOSITOL 1,4,5-TRISPHOSPHATE 5-PHOSPHATASE"/>
    <property type="match status" value="1"/>
</dbReference>
<dbReference type="SUPFAM" id="SSF48350">
    <property type="entry name" value="GTPase activation domain, GAP"/>
    <property type="match status" value="1"/>
</dbReference>
<organism evidence="8 9">
    <name type="scientific">Mortierella alpina</name>
    <name type="common">Oleaginous fungus</name>
    <name type="synonym">Mortierella renispora</name>
    <dbReference type="NCBI Taxonomy" id="64518"/>
    <lineage>
        <taxon>Eukaryota</taxon>
        <taxon>Fungi</taxon>
        <taxon>Fungi incertae sedis</taxon>
        <taxon>Mucoromycota</taxon>
        <taxon>Mortierellomycotina</taxon>
        <taxon>Mortierellomycetes</taxon>
        <taxon>Mortierellales</taxon>
        <taxon>Mortierellaceae</taxon>
        <taxon>Mortierella</taxon>
    </lineage>
</organism>
<dbReference type="SMART" id="SM00324">
    <property type="entry name" value="RhoGAP"/>
    <property type="match status" value="1"/>
</dbReference>
<feature type="compositionally biased region" description="Basic and acidic residues" evidence="5">
    <location>
        <begin position="887"/>
        <end position="908"/>
    </location>
</feature>
<evidence type="ECO:0000259" key="6">
    <source>
        <dbReference type="SMART" id="SM00128"/>
    </source>
</evidence>
<evidence type="ECO:0000256" key="1">
    <source>
        <dbReference type="ARBA" id="ARBA00004146"/>
    </source>
</evidence>
<dbReference type="Pfam" id="PF00620">
    <property type="entry name" value="RhoGAP"/>
    <property type="match status" value="1"/>
</dbReference>
<protein>
    <recommendedName>
        <fullName evidence="10">Inositol polyphosphate-related phosphatase domain-containing protein</fullName>
    </recommendedName>
</protein>
<feature type="region of interest" description="Disordered" evidence="5">
    <location>
        <begin position="694"/>
        <end position="743"/>
    </location>
</feature>
<feature type="region of interest" description="Disordered" evidence="5">
    <location>
        <begin position="1041"/>
        <end position="1085"/>
    </location>
</feature>
<comment type="subcellular location">
    <subcellularLocation>
        <location evidence="2">Cytoplasmic vesicle</location>
        <location evidence="2">Phagosome membrane</location>
    </subcellularLocation>
    <subcellularLocation>
        <location evidence="1">Early endosome membrane</location>
    </subcellularLocation>
</comment>
<keyword evidence="3" id="KW-0967">Endosome</keyword>
<feature type="compositionally biased region" description="Low complexity" evidence="5">
    <location>
        <begin position="1171"/>
        <end position="1184"/>
    </location>
</feature>
<dbReference type="GO" id="GO:0007165">
    <property type="term" value="P:signal transduction"/>
    <property type="evidence" value="ECO:0007669"/>
    <property type="project" value="InterPro"/>
</dbReference>
<dbReference type="InterPro" id="IPR036691">
    <property type="entry name" value="Endo/exonu/phosph_ase_sf"/>
</dbReference>
<dbReference type="Gene3D" id="2.60.40.10">
    <property type="entry name" value="Immunoglobulins"/>
    <property type="match status" value="1"/>
</dbReference>
<feature type="compositionally biased region" description="Gly residues" evidence="5">
    <location>
        <begin position="1056"/>
        <end position="1074"/>
    </location>
</feature>
<evidence type="ECO:0000256" key="5">
    <source>
        <dbReference type="SAM" id="MobiDB-lite"/>
    </source>
</evidence>
<dbReference type="EMBL" id="JAIFTL010000052">
    <property type="protein sequence ID" value="KAG9324952.1"/>
    <property type="molecule type" value="Genomic_DNA"/>
</dbReference>
<evidence type="ECO:0000313" key="8">
    <source>
        <dbReference type="EMBL" id="KAG9324952.1"/>
    </source>
</evidence>
<comment type="caution">
    <text evidence="8">The sequence shown here is derived from an EMBL/GenBank/DDBJ whole genome shotgun (WGS) entry which is preliminary data.</text>
</comment>
<dbReference type="InterPro" id="IPR013783">
    <property type="entry name" value="Ig-like_fold"/>
</dbReference>
<dbReference type="Proteomes" id="UP000717515">
    <property type="component" value="Unassembled WGS sequence"/>
</dbReference>
<dbReference type="GO" id="GO:0004439">
    <property type="term" value="F:phosphatidylinositol-4,5-bisphosphate 5-phosphatase activity"/>
    <property type="evidence" value="ECO:0007669"/>
    <property type="project" value="TreeGrafter"/>
</dbReference>
<feature type="region of interest" description="Disordered" evidence="5">
    <location>
        <begin position="775"/>
        <end position="796"/>
    </location>
</feature>
<dbReference type="InterPro" id="IPR000198">
    <property type="entry name" value="RhoGAP_dom"/>
</dbReference>